<keyword evidence="4" id="KW-1185">Reference proteome</keyword>
<dbReference type="InParanoid" id="D8PWX9"/>
<dbReference type="GeneID" id="9595877"/>
<dbReference type="Proteomes" id="UP000007431">
    <property type="component" value="Unassembled WGS sequence"/>
</dbReference>
<dbReference type="eggNOG" id="ENOG502S28Q">
    <property type="taxonomic scope" value="Eukaryota"/>
</dbReference>
<dbReference type="PANTHER" id="PTHR48081">
    <property type="entry name" value="AB HYDROLASE SUPERFAMILY PROTEIN C4A8.06C"/>
    <property type="match status" value="1"/>
</dbReference>
<name>D8PWX9_SCHCM</name>
<dbReference type="SUPFAM" id="SSF53474">
    <property type="entry name" value="alpha/beta-Hydrolases"/>
    <property type="match status" value="1"/>
</dbReference>
<evidence type="ECO:0000259" key="2">
    <source>
        <dbReference type="Pfam" id="PF20434"/>
    </source>
</evidence>
<dbReference type="Pfam" id="PF20434">
    <property type="entry name" value="BD-FAE"/>
    <property type="match status" value="1"/>
</dbReference>
<reference evidence="3 4" key="1">
    <citation type="journal article" date="2010" name="Nat. Biotechnol.">
        <title>Genome sequence of the model mushroom Schizophyllum commune.</title>
        <authorList>
            <person name="Ohm R.A."/>
            <person name="de Jong J.F."/>
            <person name="Lugones L.G."/>
            <person name="Aerts A."/>
            <person name="Kothe E."/>
            <person name="Stajich J.E."/>
            <person name="de Vries R.P."/>
            <person name="Record E."/>
            <person name="Levasseur A."/>
            <person name="Baker S.E."/>
            <person name="Bartholomew K.A."/>
            <person name="Coutinho P.M."/>
            <person name="Erdmann S."/>
            <person name="Fowler T.J."/>
            <person name="Gathman A.C."/>
            <person name="Lombard V."/>
            <person name="Henrissat B."/>
            <person name="Knabe N."/>
            <person name="Kuees U."/>
            <person name="Lilly W.W."/>
            <person name="Lindquist E."/>
            <person name="Lucas S."/>
            <person name="Magnuson J.K."/>
            <person name="Piumi F."/>
            <person name="Raudaskoski M."/>
            <person name="Salamov A."/>
            <person name="Schmutz J."/>
            <person name="Schwarze F.W.M.R."/>
            <person name="vanKuyk P.A."/>
            <person name="Horton J.S."/>
            <person name="Grigoriev I.V."/>
            <person name="Woesten H.A.B."/>
        </authorList>
    </citation>
    <scope>NUCLEOTIDE SEQUENCE [LARGE SCALE GENOMIC DNA]</scope>
    <source>
        <strain evidence="4">H4-8 / FGSC 9210</strain>
    </source>
</reference>
<dbReference type="InterPro" id="IPR049492">
    <property type="entry name" value="BD-FAE-like_dom"/>
</dbReference>
<proteinExistence type="predicted"/>
<dbReference type="AlphaFoldDB" id="D8PWX9"/>
<dbReference type="OrthoDB" id="6495301at2759"/>
<keyword evidence="1" id="KW-0378">Hydrolase</keyword>
<gene>
    <name evidence="3" type="ORF">SCHCODRAFT_51279</name>
</gene>
<dbReference type="HOGENOM" id="CLU_016852_1_1_1"/>
<protein>
    <recommendedName>
        <fullName evidence="2">BD-FAE-like domain-containing protein</fullName>
    </recommendedName>
</protein>
<dbReference type="EMBL" id="GL377303">
    <property type="protein sequence ID" value="EFJ01109.1"/>
    <property type="molecule type" value="Genomic_DNA"/>
</dbReference>
<dbReference type="InterPro" id="IPR029058">
    <property type="entry name" value="AB_hydrolase_fold"/>
</dbReference>
<evidence type="ECO:0000313" key="4">
    <source>
        <dbReference type="Proteomes" id="UP000007431"/>
    </source>
</evidence>
<dbReference type="OMA" id="DHYDIMK"/>
<evidence type="ECO:0000256" key="1">
    <source>
        <dbReference type="ARBA" id="ARBA00022801"/>
    </source>
</evidence>
<dbReference type="Gene3D" id="3.40.50.1820">
    <property type="entry name" value="alpha/beta hydrolase"/>
    <property type="match status" value="1"/>
</dbReference>
<dbReference type="KEGG" id="scm:SCHCO_02606061"/>
<accession>D8PWX9</accession>
<organism evidence="4">
    <name type="scientific">Schizophyllum commune (strain H4-8 / FGSC 9210)</name>
    <name type="common">Split gill fungus</name>
    <dbReference type="NCBI Taxonomy" id="578458"/>
    <lineage>
        <taxon>Eukaryota</taxon>
        <taxon>Fungi</taxon>
        <taxon>Dikarya</taxon>
        <taxon>Basidiomycota</taxon>
        <taxon>Agaricomycotina</taxon>
        <taxon>Agaricomycetes</taxon>
        <taxon>Agaricomycetidae</taxon>
        <taxon>Agaricales</taxon>
        <taxon>Schizophyllaceae</taxon>
        <taxon>Schizophyllum</taxon>
    </lineage>
</organism>
<dbReference type="PANTHER" id="PTHR48081:SF33">
    <property type="entry name" value="KYNURENINE FORMAMIDASE"/>
    <property type="match status" value="1"/>
</dbReference>
<dbReference type="InterPro" id="IPR050300">
    <property type="entry name" value="GDXG_lipolytic_enzyme"/>
</dbReference>
<dbReference type="RefSeq" id="XP_003036011.1">
    <property type="nucleotide sequence ID" value="XM_003035965.1"/>
</dbReference>
<feature type="domain" description="BD-FAE-like" evidence="2">
    <location>
        <begin position="22"/>
        <end position="227"/>
    </location>
</feature>
<evidence type="ECO:0000313" key="3">
    <source>
        <dbReference type="EMBL" id="EFJ01109.1"/>
    </source>
</evidence>
<sequence length="274" mass="30842">MEITSILDLQYAGVDDPYRSYDLYFPADKAEDAELPVIIFAHGGAWRSEDKRDHRPLAEELVRRTSVSVAVPNYRLSPRTPPLHHPAHAEDLLTFLVHLHDVGYQTASATLSRTRWYLLGHSCSAHMIASIVLDSSKVTPSLTPPPTVLDAVKGVVCSEGIYDINSLLAKWPDYGKWFIWDAFGQQEDYAAYSVARYPLRKSGARWYLLHSRQDTLVDIGQTQAMGAHLRDIHEGDADAVRVDIGGPTEDHDDVLKGEYYLHNVSQFILDSERK</sequence>
<dbReference type="VEuPathDB" id="FungiDB:SCHCODRAFT_02606061"/>
<dbReference type="GO" id="GO:0016787">
    <property type="term" value="F:hydrolase activity"/>
    <property type="evidence" value="ECO:0007669"/>
    <property type="project" value="UniProtKB-KW"/>
</dbReference>